<feature type="domain" description="PEGA" evidence="2">
    <location>
        <begin position="36"/>
        <end position="87"/>
    </location>
</feature>
<keyword evidence="1" id="KW-0812">Transmembrane</keyword>
<gene>
    <name evidence="3" type="ordered locus">Metfor_2585</name>
</gene>
<dbReference type="InParanoid" id="L0HFR5"/>
<dbReference type="Pfam" id="PF08308">
    <property type="entry name" value="PEGA"/>
    <property type="match status" value="1"/>
</dbReference>
<proteinExistence type="predicted"/>
<dbReference type="HOGENOM" id="CLU_935717_0_0_2"/>
<feature type="transmembrane region" description="Helical" evidence="1">
    <location>
        <begin position="302"/>
        <end position="321"/>
    </location>
</feature>
<keyword evidence="1" id="KW-0472">Membrane</keyword>
<reference evidence="3 4" key="2">
    <citation type="journal article" date="2014" name="Genome Announc.">
        <title>Complete Genome Sequence of Methanoregula formicica SMSPT, a Mesophilic Hydrogenotrophic Methanogen Isolated from a Methanogenic Upflow Anaerobic Sludge Blanket Reactor.</title>
        <authorList>
            <person name="Yamamoto K."/>
            <person name="Tamaki H."/>
            <person name="Cadillo-Quiroz H."/>
            <person name="Imachi H."/>
            <person name="Kyrpides N."/>
            <person name="Woyke T."/>
            <person name="Goodwin L."/>
            <person name="Zinder S.H."/>
            <person name="Kamagata Y."/>
            <person name="Liu W.T."/>
        </authorList>
    </citation>
    <scope>NUCLEOTIDE SEQUENCE [LARGE SCALE GENOMIC DNA]</scope>
    <source>
        <strain evidence="4">DSM 22288 / NBRC 105244 / SMSP</strain>
    </source>
</reference>
<dbReference type="InterPro" id="IPR013229">
    <property type="entry name" value="PEGA"/>
</dbReference>
<evidence type="ECO:0000313" key="4">
    <source>
        <dbReference type="Proteomes" id="UP000010824"/>
    </source>
</evidence>
<accession>L0HFR5</accession>
<dbReference type="KEGG" id="mfo:Metfor_2585"/>
<keyword evidence="4" id="KW-1185">Reference proteome</keyword>
<protein>
    <recommendedName>
        <fullName evidence="2">PEGA domain-containing protein</fullName>
    </recommendedName>
</protein>
<evidence type="ECO:0000313" key="3">
    <source>
        <dbReference type="EMBL" id="AGB03577.1"/>
    </source>
</evidence>
<dbReference type="EMBL" id="CP003167">
    <property type="protein sequence ID" value="AGB03577.1"/>
    <property type="molecule type" value="Genomic_DNA"/>
</dbReference>
<sequence length="323" mass="34676" precursor="true">MNNVSLGVISLIFLAGICIIPAMADTASEEGGQGWYVIHCNVEWAKVYLDDKYVGETALGALTVQVPAGSSYKTIRVQKNGYATFTDSLVKSPLQDEIVHVYTAISPLPETTESSVGGDMGWYVVHCNIEGATVFFDGLNKGEITRGVVYVPVYSTGTPYLEYTVKKDGYITYTGSVPTIPGKGETYDLYATLNPTTTPSPGATIGGDIGYYKVNCNVNGAMVLFDTEEKGKIEQGNLLVQVYVTGTPYKTFTVSKSGYVPYTGTIERYPVKGETVNLYATLATDLSAPSSFETTSVEKSSLLVWATTIALIIAAIAVSRAQK</sequence>
<organism evidence="3 4">
    <name type="scientific">Methanoregula formicica (strain DSM 22288 / NBRC 105244 / SMSP)</name>
    <dbReference type="NCBI Taxonomy" id="593750"/>
    <lineage>
        <taxon>Archaea</taxon>
        <taxon>Methanobacteriati</taxon>
        <taxon>Methanobacteriota</taxon>
        <taxon>Stenosarchaea group</taxon>
        <taxon>Methanomicrobia</taxon>
        <taxon>Methanomicrobiales</taxon>
        <taxon>Methanoregulaceae</taxon>
        <taxon>Methanoregula</taxon>
    </lineage>
</organism>
<reference evidence="4" key="1">
    <citation type="submission" date="2011-12" db="EMBL/GenBank/DDBJ databases">
        <title>Complete sequence of Methanoregula formicicum SMSP.</title>
        <authorList>
            <person name="Lucas S."/>
            <person name="Han J."/>
            <person name="Lapidus A."/>
            <person name="Cheng J.-F."/>
            <person name="Goodwin L."/>
            <person name="Pitluck S."/>
            <person name="Peters L."/>
            <person name="Ovchinnikova G."/>
            <person name="Teshima H."/>
            <person name="Detter J.C."/>
            <person name="Han C."/>
            <person name="Tapia R."/>
            <person name="Land M."/>
            <person name="Hauser L."/>
            <person name="Kyrpides N."/>
            <person name="Ivanova N."/>
            <person name="Pagani I."/>
            <person name="Imachi H."/>
            <person name="Tamaki H."/>
            <person name="Sekiguchi Y."/>
            <person name="Kamagata Y."/>
            <person name="Cadillo-Quiroz H."/>
            <person name="Zinder S."/>
            <person name="Liu W.-T."/>
            <person name="Woyke T."/>
        </authorList>
    </citation>
    <scope>NUCLEOTIDE SEQUENCE [LARGE SCALE GENOMIC DNA]</scope>
    <source>
        <strain evidence="4">DSM 22288 / NBRC 105244 / SMSP</strain>
    </source>
</reference>
<dbReference type="AlphaFoldDB" id="L0HFR5"/>
<name>L0HFR5_METFS</name>
<dbReference type="eggNOG" id="arCOG03264">
    <property type="taxonomic scope" value="Archaea"/>
</dbReference>
<dbReference type="Proteomes" id="UP000010824">
    <property type="component" value="Chromosome"/>
</dbReference>
<keyword evidence="1" id="KW-1133">Transmembrane helix</keyword>
<evidence type="ECO:0000259" key="2">
    <source>
        <dbReference type="Pfam" id="PF08308"/>
    </source>
</evidence>
<evidence type="ECO:0000256" key="1">
    <source>
        <dbReference type="SAM" id="Phobius"/>
    </source>
</evidence>